<name>A0ACB8YWH1_CICIN</name>
<gene>
    <name evidence="1" type="ORF">L2E82_47765</name>
</gene>
<dbReference type="Proteomes" id="UP001055811">
    <property type="component" value="Linkage Group LG09"/>
</dbReference>
<organism evidence="1 2">
    <name type="scientific">Cichorium intybus</name>
    <name type="common">Chicory</name>
    <dbReference type="NCBI Taxonomy" id="13427"/>
    <lineage>
        <taxon>Eukaryota</taxon>
        <taxon>Viridiplantae</taxon>
        <taxon>Streptophyta</taxon>
        <taxon>Embryophyta</taxon>
        <taxon>Tracheophyta</taxon>
        <taxon>Spermatophyta</taxon>
        <taxon>Magnoliopsida</taxon>
        <taxon>eudicotyledons</taxon>
        <taxon>Gunneridae</taxon>
        <taxon>Pentapetalae</taxon>
        <taxon>asterids</taxon>
        <taxon>campanulids</taxon>
        <taxon>Asterales</taxon>
        <taxon>Asteraceae</taxon>
        <taxon>Cichorioideae</taxon>
        <taxon>Cichorieae</taxon>
        <taxon>Cichoriinae</taxon>
        <taxon>Cichorium</taxon>
    </lineage>
</organism>
<dbReference type="EMBL" id="CM042017">
    <property type="protein sequence ID" value="KAI3689796.1"/>
    <property type="molecule type" value="Genomic_DNA"/>
</dbReference>
<protein>
    <submittedName>
        <fullName evidence="1">Uncharacterized protein</fullName>
    </submittedName>
</protein>
<comment type="caution">
    <text evidence="1">The sequence shown here is derived from an EMBL/GenBank/DDBJ whole genome shotgun (WGS) entry which is preliminary data.</text>
</comment>
<accession>A0ACB8YWH1</accession>
<evidence type="ECO:0000313" key="1">
    <source>
        <dbReference type="EMBL" id="KAI3689796.1"/>
    </source>
</evidence>
<evidence type="ECO:0000313" key="2">
    <source>
        <dbReference type="Proteomes" id="UP001055811"/>
    </source>
</evidence>
<proteinExistence type="predicted"/>
<sequence length="139" mass="16359">MIDNDVKKIVERLHHIALIFKNKVDSKLKSVADRHWSDGALEADLRRVDYIAKQRAIEDALMALEVHFGVPINFFYDNVLSFCLTSYKQLLVLFKRWMNLEDPLINHDPWSLNEDMNLLHTLENEIADSLGTNRMRFQF</sequence>
<reference evidence="2" key="1">
    <citation type="journal article" date="2022" name="Mol. Ecol. Resour.">
        <title>The genomes of chicory, endive, great burdock and yacon provide insights into Asteraceae palaeo-polyploidization history and plant inulin production.</title>
        <authorList>
            <person name="Fan W."/>
            <person name="Wang S."/>
            <person name="Wang H."/>
            <person name="Wang A."/>
            <person name="Jiang F."/>
            <person name="Liu H."/>
            <person name="Zhao H."/>
            <person name="Xu D."/>
            <person name="Zhang Y."/>
        </authorList>
    </citation>
    <scope>NUCLEOTIDE SEQUENCE [LARGE SCALE GENOMIC DNA]</scope>
    <source>
        <strain evidence="2">cv. Punajuju</strain>
    </source>
</reference>
<keyword evidence="2" id="KW-1185">Reference proteome</keyword>
<reference evidence="1 2" key="2">
    <citation type="journal article" date="2022" name="Mol. Ecol. Resour.">
        <title>The genomes of chicory, endive, great burdock and yacon provide insights into Asteraceae paleo-polyploidization history and plant inulin production.</title>
        <authorList>
            <person name="Fan W."/>
            <person name="Wang S."/>
            <person name="Wang H."/>
            <person name="Wang A."/>
            <person name="Jiang F."/>
            <person name="Liu H."/>
            <person name="Zhao H."/>
            <person name="Xu D."/>
            <person name="Zhang Y."/>
        </authorList>
    </citation>
    <scope>NUCLEOTIDE SEQUENCE [LARGE SCALE GENOMIC DNA]</scope>
    <source>
        <strain evidence="2">cv. Punajuju</strain>
        <tissue evidence="1">Leaves</tissue>
    </source>
</reference>